<name>F5Y9N0_LEAAZ</name>
<dbReference type="PANTHER" id="PTHR43155">
    <property type="entry name" value="CYCLIC DI-GMP PHOSPHODIESTERASE PA4108-RELATED"/>
    <property type="match status" value="1"/>
</dbReference>
<evidence type="ECO:0000313" key="2">
    <source>
        <dbReference type="EMBL" id="AEF83362.1"/>
    </source>
</evidence>
<gene>
    <name evidence="2" type="ordered locus">TREAZ_0800</name>
</gene>
<dbReference type="PANTHER" id="PTHR43155:SF1">
    <property type="entry name" value="3'3'-CGAMP-SPECIFIC PHOSPHODIESTERASE 1"/>
    <property type="match status" value="1"/>
</dbReference>
<reference evidence="2 3" key="2">
    <citation type="journal article" date="2011" name="ISME J.">
        <title>RNA-seq reveals cooperative metabolic interactions between two termite-gut spirochete species in co-culture.</title>
        <authorList>
            <person name="Rosenthal A.Z."/>
            <person name="Matson E.G."/>
            <person name="Eldar A."/>
            <person name="Leadbetter J.R."/>
        </authorList>
    </citation>
    <scope>NUCLEOTIDE SEQUENCE [LARGE SCALE GENOMIC DNA]</scope>
    <source>
        <strain evidence="3">ATCC BAA-888 / DSM 13862 / ZAS-9</strain>
    </source>
</reference>
<dbReference type="STRING" id="545695.TREAZ_0800"/>
<dbReference type="Proteomes" id="UP000009222">
    <property type="component" value="Chromosome"/>
</dbReference>
<sequence>MKIRMDQLIMALSDALDIVEGELLGVAGHHGKRVAVLSAAMGKELDFNGNDHHGLGTCALFHDNALTEYILAEHSGSTENKPDLGFHCTIGQRNVDSLMLDTDINGFVLYHHERANGAGPFHKKAGEIPLGAELIGMADSLDVKHHFENFPPEKLPDLREEITNSIGENYTPRSAEAFLSVMNEEMLISLRNDHIEQAVENTIPSWSVNMEDKMLISLAEFFTHIIDYKSNFTRRHSTQIANKAWLMAGYYKYPAALKSEIFLAAALHDLGKLATPSLILEKPGKLTDEEFRIIKKHVWHTWTMLKKISGFEKIRDWAAFHHEKLDGTGYHFGKKAEELDFISRLLAVLDIYQAVSEERPYHDRRTHRDTMNILYDMAHSGVVDKEIVRDIDKALVDFSLKDVPLPLIDASIPSLHSIE</sequence>
<keyword evidence="2" id="KW-0378">Hydrolase</keyword>
<protein>
    <submittedName>
        <fullName evidence="2">Metal dependent phosphohydrolase</fullName>
    </submittedName>
</protein>
<dbReference type="SUPFAM" id="SSF109604">
    <property type="entry name" value="HD-domain/PDEase-like"/>
    <property type="match status" value="2"/>
</dbReference>
<proteinExistence type="predicted"/>
<reference evidence="3" key="1">
    <citation type="submission" date="2009-12" db="EMBL/GenBank/DDBJ databases">
        <title>Complete sequence of Treponema azotonutricium strain ZAS-9.</title>
        <authorList>
            <person name="Tetu S.G."/>
            <person name="Matson E."/>
            <person name="Ren Q."/>
            <person name="Seshadri R."/>
            <person name="Elbourne L."/>
            <person name="Hassan K.A."/>
            <person name="Durkin A."/>
            <person name="Radune D."/>
            <person name="Mohamoud Y."/>
            <person name="Shay R."/>
            <person name="Jin S."/>
            <person name="Zhang X."/>
            <person name="Lucey K."/>
            <person name="Ballor N.R."/>
            <person name="Ottesen E."/>
            <person name="Rosenthal R."/>
            <person name="Allen A."/>
            <person name="Leadbetter J.R."/>
            <person name="Paulsen I.T."/>
        </authorList>
    </citation>
    <scope>NUCLEOTIDE SEQUENCE [LARGE SCALE GENOMIC DNA]</scope>
    <source>
        <strain evidence="3">ATCC BAA-888 / DSM 13862 / ZAS-9</strain>
    </source>
</reference>
<dbReference type="InterPro" id="IPR003607">
    <property type="entry name" value="HD/PDEase_dom"/>
</dbReference>
<dbReference type="InParanoid" id="F5Y9N0"/>
<dbReference type="eggNOG" id="COG2206">
    <property type="taxonomic scope" value="Bacteria"/>
</dbReference>
<dbReference type="OrthoDB" id="9781505at2"/>
<dbReference type="Gene3D" id="1.10.3210.10">
    <property type="entry name" value="Hypothetical protein af1432"/>
    <property type="match status" value="2"/>
</dbReference>
<keyword evidence="3" id="KW-1185">Reference proteome</keyword>
<dbReference type="AlphaFoldDB" id="F5Y9N0"/>
<dbReference type="InterPro" id="IPR037522">
    <property type="entry name" value="HD_GYP_dom"/>
</dbReference>
<dbReference type="SMART" id="SM00471">
    <property type="entry name" value="HDc"/>
    <property type="match status" value="2"/>
</dbReference>
<dbReference type="Pfam" id="PF13487">
    <property type="entry name" value="HD_5"/>
    <property type="match status" value="1"/>
</dbReference>
<evidence type="ECO:0000259" key="1">
    <source>
        <dbReference type="PROSITE" id="PS51832"/>
    </source>
</evidence>
<dbReference type="RefSeq" id="WP_015711169.1">
    <property type="nucleotide sequence ID" value="NC_015577.1"/>
</dbReference>
<accession>F5Y9N0</accession>
<dbReference type="HOGENOM" id="CLU_040286_2_0_12"/>
<dbReference type="GO" id="GO:0016787">
    <property type="term" value="F:hydrolase activity"/>
    <property type="evidence" value="ECO:0007669"/>
    <property type="project" value="UniProtKB-KW"/>
</dbReference>
<dbReference type="EMBL" id="CP001841">
    <property type="protein sequence ID" value="AEF83362.1"/>
    <property type="molecule type" value="Genomic_DNA"/>
</dbReference>
<organism evidence="2 3">
    <name type="scientific">Leadbettera azotonutricia (strain ATCC BAA-888 / DSM 13862 / ZAS-9)</name>
    <name type="common">Treponema azotonutricium</name>
    <dbReference type="NCBI Taxonomy" id="545695"/>
    <lineage>
        <taxon>Bacteria</taxon>
        <taxon>Pseudomonadati</taxon>
        <taxon>Spirochaetota</taxon>
        <taxon>Spirochaetia</taxon>
        <taxon>Spirochaetales</taxon>
        <taxon>Breznakiellaceae</taxon>
        <taxon>Leadbettera</taxon>
    </lineage>
</organism>
<evidence type="ECO:0000313" key="3">
    <source>
        <dbReference type="Proteomes" id="UP000009222"/>
    </source>
</evidence>
<dbReference type="PROSITE" id="PS51832">
    <property type="entry name" value="HD_GYP"/>
    <property type="match status" value="1"/>
</dbReference>
<feature type="domain" description="HD-GYP" evidence="1">
    <location>
        <begin position="211"/>
        <end position="406"/>
    </location>
</feature>
<dbReference type="CDD" id="cd00077">
    <property type="entry name" value="HDc"/>
    <property type="match status" value="2"/>
</dbReference>
<dbReference type="KEGG" id="taz:TREAZ_0800"/>